<reference evidence="6 7" key="2">
    <citation type="submission" date="2018-11" db="EMBL/GenBank/DDBJ databases">
        <authorList>
            <consortium name="Pathogen Informatics"/>
        </authorList>
    </citation>
    <scope>NUCLEOTIDE SEQUENCE [LARGE SCALE GENOMIC DNA]</scope>
</reference>
<gene>
    <name evidence="6" type="ORF">TCNE_LOCUS460</name>
</gene>
<reference evidence="8" key="1">
    <citation type="submission" date="2016-06" db="UniProtKB">
        <authorList>
            <consortium name="WormBaseParasite"/>
        </authorList>
    </citation>
    <scope>IDENTIFICATION</scope>
</reference>
<keyword evidence="3" id="KW-0964">Secreted</keyword>
<evidence type="ECO:0000313" key="7">
    <source>
        <dbReference type="Proteomes" id="UP000050794"/>
    </source>
</evidence>
<comment type="similarity">
    <text evidence="2">Belongs to the nematode transthyretin-like family.</text>
</comment>
<protein>
    <submittedName>
        <fullName evidence="8">Transthyretin-like protein 5</fullName>
    </submittedName>
</protein>
<dbReference type="Proteomes" id="UP000050794">
    <property type="component" value="Unassembled WGS sequence"/>
</dbReference>
<dbReference type="AlphaFoldDB" id="A0A183TW40"/>
<evidence type="ECO:0000313" key="8">
    <source>
        <dbReference type="WBParaSite" id="TCNE_0000045901-mRNA-1"/>
    </source>
</evidence>
<keyword evidence="7" id="KW-1185">Reference proteome</keyword>
<dbReference type="GO" id="GO:0005576">
    <property type="term" value="C:extracellular region"/>
    <property type="evidence" value="ECO:0007669"/>
    <property type="project" value="UniProtKB-SubCell"/>
</dbReference>
<dbReference type="WBParaSite" id="TCNE_0000045901-mRNA-1">
    <property type="protein sequence ID" value="TCNE_0000045901-mRNA-1"/>
    <property type="gene ID" value="TCNE_0000045901"/>
</dbReference>
<proteinExistence type="inferred from homology"/>
<evidence type="ECO:0000313" key="6">
    <source>
        <dbReference type="EMBL" id="VDM24272.1"/>
    </source>
</evidence>
<evidence type="ECO:0000256" key="5">
    <source>
        <dbReference type="SAM" id="SignalP"/>
    </source>
</evidence>
<dbReference type="GO" id="GO:0009986">
    <property type="term" value="C:cell surface"/>
    <property type="evidence" value="ECO:0007669"/>
    <property type="project" value="InterPro"/>
</dbReference>
<comment type="subcellular location">
    <subcellularLocation>
        <location evidence="1">Secreted</location>
    </subcellularLocation>
</comment>
<dbReference type="Gene3D" id="2.60.40.3330">
    <property type="match status" value="1"/>
</dbReference>
<dbReference type="InterPro" id="IPR001534">
    <property type="entry name" value="Transthyretin-like"/>
</dbReference>
<feature type="signal peptide" evidence="5">
    <location>
        <begin position="1"/>
        <end position="17"/>
    </location>
</feature>
<evidence type="ECO:0000256" key="1">
    <source>
        <dbReference type="ARBA" id="ARBA00004613"/>
    </source>
</evidence>
<evidence type="ECO:0000256" key="3">
    <source>
        <dbReference type="ARBA" id="ARBA00022525"/>
    </source>
</evidence>
<dbReference type="EMBL" id="UYWY01000215">
    <property type="protein sequence ID" value="VDM24272.1"/>
    <property type="molecule type" value="Genomic_DNA"/>
</dbReference>
<sequence length="140" mass="15673">MLAIFIACISFLSTTDALIGRTQSAGVRGVLMCGNRPASNVLVKLYDNDRGIDRDDLMAKGKTDARGFFQLEGHTDEFSTIDPKLNIYHDCNDHLPCQRKVTFYIPDSYVSSGKRPTRIYDIGTIDLALKRKGESRDCIH</sequence>
<dbReference type="PANTHER" id="PTHR21700">
    <property type="entry name" value="TRANSTHYRETIN-LIKE FAMILY PROTEIN-RELATED"/>
    <property type="match status" value="1"/>
</dbReference>
<organism evidence="7 8">
    <name type="scientific">Toxocara canis</name>
    <name type="common">Canine roundworm</name>
    <dbReference type="NCBI Taxonomy" id="6265"/>
    <lineage>
        <taxon>Eukaryota</taxon>
        <taxon>Metazoa</taxon>
        <taxon>Ecdysozoa</taxon>
        <taxon>Nematoda</taxon>
        <taxon>Chromadorea</taxon>
        <taxon>Rhabditida</taxon>
        <taxon>Spirurina</taxon>
        <taxon>Ascaridomorpha</taxon>
        <taxon>Ascaridoidea</taxon>
        <taxon>Toxocaridae</taxon>
        <taxon>Toxocara</taxon>
    </lineage>
</organism>
<dbReference type="InterPro" id="IPR038479">
    <property type="entry name" value="Transthyretin-like_sf"/>
</dbReference>
<evidence type="ECO:0000256" key="4">
    <source>
        <dbReference type="ARBA" id="ARBA00022729"/>
    </source>
</evidence>
<dbReference type="Pfam" id="PF01060">
    <property type="entry name" value="TTR-52"/>
    <property type="match status" value="1"/>
</dbReference>
<dbReference type="PANTHER" id="PTHR21700:SF3">
    <property type="entry name" value="TRANSTHYRETIN-LIKE PROTEIN 5"/>
    <property type="match status" value="1"/>
</dbReference>
<keyword evidence="4 5" id="KW-0732">Signal</keyword>
<evidence type="ECO:0000256" key="2">
    <source>
        <dbReference type="ARBA" id="ARBA00010112"/>
    </source>
</evidence>
<accession>A0A183TW40</accession>
<feature type="chain" id="PRO_5044552847" evidence="5">
    <location>
        <begin position="18"/>
        <end position="140"/>
    </location>
</feature>
<name>A0A183TW40_TOXCA</name>